<dbReference type="PANTHER" id="PTHR12526">
    <property type="entry name" value="GLYCOSYLTRANSFERASE"/>
    <property type="match status" value="1"/>
</dbReference>
<protein>
    <submittedName>
        <fullName evidence="3">Glycosyltransferase domain containing protein</fullName>
    </submittedName>
</protein>
<dbReference type="GO" id="GO:0016757">
    <property type="term" value="F:glycosyltransferase activity"/>
    <property type="evidence" value="ECO:0007669"/>
    <property type="project" value="TreeGrafter"/>
</dbReference>
<dbReference type="Pfam" id="PF00535">
    <property type="entry name" value="Glycos_transf_2"/>
    <property type="match status" value="1"/>
</dbReference>
<sequence>MSRMSASSAITVVLVHTDDEPVVGETLATVAHQDRGGAAVSTIVVDAGSERGPRAWAGHSDVQVVAGFAGMGLAAGRNRGAWSATSEYVAFLDVATRPAADWLVRSGAELDADPAVTIVSPRFRGRRFPSPDYTGHQVHRAAPRGVAEGAVLCPPSEAMVVRSEAFRALGGFDEELDRFGEDVDLGWRCNLLGHRVLGVDVEISRVRGPAVEPDRRRFLEERNALRNVYRHYEEARLAVALAGAMAMAARSADEAGAGARSAAAAASADLVSALPRLGPARAALQAARLRGDHELTALFHPLDEPVGPLGDAEQAVTAALGATALFGRRRRVLVLTVDVLAERMAGPAIRVWQIASALSAEHDVHVATTADLCELTSPDFEVSSVDEAALRRLEAWCDVVVVQGFVLRIHPFLQRTRKVVVVDLYDPLHLEQLELARAEDPATRRMTVQGATDVLNEQLERGDYFICASPKQRDFWLGQLSGVGRINPMTYDDDENLESLIGIVPFGLPEAPPVHDEPAMRGVIPGIEQGDEIILWGGGIYNWFDPLTLLRAVDRLRLRRPQVRLVFLGLKHPNPLVHEMRMSIEARRLSDELGLTGTHAFFNEGWVPYAERQRYLLEADVGVSTHQDHIETAFSFRTRILDYLWAGLPIVATTGDSFAELIDMEHLGLTVPAADVEALEQALYRMLDDAELAAMCRKNLAVVRPRFVWETVLQPLVEFCRTPRRAPDLVDPHHRSRTDDGFSPEVLARPSTSARSGGRGVREDVAIAARHLREGGVPKLAAKLASRVRHSLAGRS</sequence>
<feature type="region of interest" description="Disordered" evidence="1">
    <location>
        <begin position="727"/>
        <end position="760"/>
    </location>
</feature>
<gene>
    <name evidence="3" type="ORF">AVDCRST_MAG50-2164</name>
</gene>
<dbReference type="SUPFAM" id="SSF53756">
    <property type="entry name" value="UDP-Glycosyltransferase/glycogen phosphorylase"/>
    <property type="match status" value="1"/>
</dbReference>
<organism evidence="3">
    <name type="scientific">uncultured Acidimicrobiales bacterium</name>
    <dbReference type="NCBI Taxonomy" id="310071"/>
    <lineage>
        <taxon>Bacteria</taxon>
        <taxon>Bacillati</taxon>
        <taxon>Actinomycetota</taxon>
        <taxon>Acidimicrobiia</taxon>
        <taxon>Acidimicrobiales</taxon>
        <taxon>environmental samples</taxon>
    </lineage>
</organism>
<dbReference type="SUPFAM" id="SSF53448">
    <property type="entry name" value="Nucleotide-diphospho-sugar transferases"/>
    <property type="match status" value="1"/>
</dbReference>
<evidence type="ECO:0000259" key="2">
    <source>
        <dbReference type="Pfam" id="PF00535"/>
    </source>
</evidence>
<keyword evidence="3" id="KW-0808">Transferase</keyword>
<evidence type="ECO:0000313" key="3">
    <source>
        <dbReference type="EMBL" id="CAA9240043.1"/>
    </source>
</evidence>
<dbReference type="AlphaFoldDB" id="A0A6J4I494"/>
<dbReference type="InterPro" id="IPR001173">
    <property type="entry name" value="Glyco_trans_2-like"/>
</dbReference>
<name>A0A6J4I494_9ACTN</name>
<feature type="compositionally biased region" description="Basic and acidic residues" evidence="1">
    <location>
        <begin position="727"/>
        <end position="740"/>
    </location>
</feature>
<reference evidence="3" key="1">
    <citation type="submission" date="2020-02" db="EMBL/GenBank/DDBJ databases">
        <authorList>
            <person name="Meier V. D."/>
        </authorList>
    </citation>
    <scope>NUCLEOTIDE SEQUENCE</scope>
    <source>
        <strain evidence="3">AVDCRST_MAG50</strain>
    </source>
</reference>
<accession>A0A6J4I494</accession>
<dbReference type="Gene3D" id="3.40.50.2000">
    <property type="entry name" value="Glycogen Phosphorylase B"/>
    <property type="match status" value="1"/>
</dbReference>
<dbReference type="Pfam" id="PF13692">
    <property type="entry name" value="Glyco_trans_1_4"/>
    <property type="match status" value="1"/>
</dbReference>
<dbReference type="Gene3D" id="3.90.550.10">
    <property type="entry name" value="Spore Coat Polysaccharide Biosynthesis Protein SpsA, Chain A"/>
    <property type="match status" value="1"/>
</dbReference>
<dbReference type="PANTHER" id="PTHR12526:SF635">
    <property type="entry name" value="GLYCOSYL TRANSFERASE GROUP 1"/>
    <property type="match status" value="1"/>
</dbReference>
<feature type="domain" description="Glycosyltransferase 2-like" evidence="2">
    <location>
        <begin position="12"/>
        <end position="124"/>
    </location>
</feature>
<dbReference type="InterPro" id="IPR029044">
    <property type="entry name" value="Nucleotide-diphossugar_trans"/>
</dbReference>
<proteinExistence type="predicted"/>
<evidence type="ECO:0000256" key="1">
    <source>
        <dbReference type="SAM" id="MobiDB-lite"/>
    </source>
</evidence>
<dbReference type="EMBL" id="CADCTF010000087">
    <property type="protein sequence ID" value="CAA9240043.1"/>
    <property type="molecule type" value="Genomic_DNA"/>
</dbReference>